<dbReference type="EMBL" id="KJ626178">
    <property type="protein sequence ID" value="AIZ49572.1"/>
    <property type="molecule type" value="Genomic_DNA"/>
</dbReference>
<reference evidence="2" key="2">
    <citation type="journal article" date="2015" name="Vet. Microbiol.">
        <title>Variants of a genomic island in Aeromonas salmonicida subsp. salmonicida link isolates with their geographical origins.</title>
        <authorList>
            <person name="Emond-Rheault J.G."/>
            <person name="Vincent A.T."/>
            <person name="Trudel M.V."/>
            <person name="Brochu F."/>
            <person name="Boyle B."/>
            <person name="Tanaka K.H."/>
            <person name="Attere S.A."/>
            <person name="Jubinville E."/>
            <person name="Loch T.P."/>
            <person name="Winters A.D."/>
            <person name="Faisal M."/>
            <person name="Frenette M."/>
            <person name="Derome N."/>
            <person name="Charette S.J."/>
        </authorList>
    </citation>
    <scope>NUCLEOTIDE SEQUENCE</scope>
    <source>
        <strain evidence="2">01-B526</strain>
    </source>
</reference>
<dbReference type="RefSeq" id="WP_005310210.1">
    <property type="nucleotide sequence ID" value="NZ_CP038102.1"/>
</dbReference>
<feature type="transmembrane region" description="Helical" evidence="1">
    <location>
        <begin position="6"/>
        <end position="22"/>
    </location>
</feature>
<keyword evidence="1" id="KW-0812">Transmembrane</keyword>
<proteinExistence type="predicted"/>
<keyword evidence="1" id="KW-0472">Membrane</keyword>
<accession>A0A0A7KTU3</accession>
<keyword evidence="1" id="KW-1133">Transmembrane helix</keyword>
<dbReference type="AlphaFoldDB" id="A0A0A7KTU3"/>
<sequence>MEVSDVLLLAVLGIGAYVWFNNKTKTKDVTTIRESHTVKTPTGQVTYERVRETDSRSMDWKKEGVDRFMSANKGQPCSAPNINQKVVTDNTPQQKTLMPSSPSNAAGNNLTTTYHDVTPRGVTIEAVKVTKITSQSKVCQKCNKSLSRSHFRPNPNSSDGLTKWCSPCMDLSHSDDRHHKTCPHCQKRRLKTNFDKNSNQPDGLTKWCRYCMAASKK</sequence>
<reference evidence="2" key="1">
    <citation type="submission" date="2014-03" db="EMBL/GenBank/DDBJ databases">
        <authorList>
            <person name="Emond-Rheault J.-G."/>
            <person name="Trudel M.V."/>
            <person name="Vincent A.T."/>
            <person name="Brochu F."/>
            <person name="Boyle B."/>
            <person name="Tanaka K.H."/>
            <person name="Attere S.A."/>
            <person name="Jubinville E."/>
            <person name="Frenette M."/>
            <person name="Derome N."/>
            <person name="Charette S.J."/>
        </authorList>
    </citation>
    <scope>NUCLEOTIDE SEQUENCE</scope>
    <source>
        <strain evidence="2">01-B526</strain>
    </source>
</reference>
<name>A0A0A7KTU3_AERSS</name>
<protein>
    <submittedName>
        <fullName evidence="2">Uncharacterized protein</fullName>
    </submittedName>
</protein>
<evidence type="ECO:0000256" key="1">
    <source>
        <dbReference type="SAM" id="Phobius"/>
    </source>
</evidence>
<organism evidence="2">
    <name type="scientific">Aeromonas salmonicida subsp. salmonicida</name>
    <dbReference type="NCBI Taxonomy" id="29491"/>
    <lineage>
        <taxon>Bacteria</taxon>
        <taxon>Pseudomonadati</taxon>
        <taxon>Pseudomonadota</taxon>
        <taxon>Gammaproteobacteria</taxon>
        <taxon>Aeromonadales</taxon>
        <taxon>Aeromonadaceae</taxon>
        <taxon>Aeromonas</taxon>
    </lineage>
</organism>
<evidence type="ECO:0000313" key="2">
    <source>
        <dbReference type="EMBL" id="AIZ49572.1"/>
    </source>
</evidence>